<evidence type="ECO:0000256" key="4">
    <source>
        <dbReference type="ARBA" id="ARBA00022840"/>
    </source>
</evidence>
<dbReference type="Gene3D" id="3.40.50.300">
    <property type="entry name" value="P-loop containing nucleotide triphosphate hydrolases"/>
    <property type="match status" value="1"/>
</dbReference>
<dbReference type="AlphaFoldDB" id="A0A370G9N0"/>
<dbReference type="Pfam" id="PF00005">
    <property type="entry name" value="ABC_tran"/>
    <property type="match status" value="1"/>
</dbReference>
<organism evidence="6 7">
    <name type="scientific">Falsibacillus pallidus</name>
    <dbReference type="NCBI Taxonomy" id="493781"/>
    <lineage>
        <taxon>Bacteria</taxon>
        <taxon>Bacillati</taxon>
        <taxon>Bacillota</taxon>
        <taxon>Bacilli</taxon>
        <taxon>Bacillales</taxon>
        <taxon>Bacillaceae</taxon>
        <taxon>Falsibacillus</taxon>
    </lineage>
</organism>
<dbReference type="Proteomes" id="UP000255326">
    <property type="component" value="Unassembled WGS sequence"/>
</dbReference>
<comment type="caution">
    <text evidence="6">The sequence shown here is derived from an EMBL/GenBank/DDBJ whole genome shotgun (WGS) entry which is preliminary data.</text>
</comment>
<evidence type="ECO:0000256" key="1">
    <source>
        <dbReference type="ARBA" id="ARBA00005417"/>
    </source>
</evidence>
<keyword evidence="4 6" id="KW-0067">ATP-binding</keyword>
<dbReference type="InterPro" id="IPR003593">
    <property type="entry name" value="AAA+_ATPase"/>
</dbReference>
<keyword evidence="7" id="KW-1185">Reference proteome</keyword>
<feature type="domain" description="ABC transporter" evidence="5">
    <location>
        <begin position="5"/>
        <end position="243"/>
    </location>
</feature>
<dbReference type="GO" id="GO:0005524">
    <property type="term" value="F:ATP binding"/>
    <property type="evidence" value="ECO:0007669"/>
    <property type="project" value="UniProtKB-KW"/>
</dbReference>
<accession>A0A370G9N0</accession>
<dbReference type="PANTHER" id="PTHR42711">
    <property type="entry name" value="ABC TRANSPORTER ATP-BINDING PROTEIN"/>
    <property type="match status" value="1"/>
</dbReference>
<evidence type="ECO:0000313" key="6">
    <source>
        <dbReference type="EMBL" id="RDI39886.1"/>
    </source>
</evidence>
<dbReference type="RefSeq" id="WP_114746655.1">
    <property type="nucleotide sequence ID" value="NZ_QQAY01000014.1"/>
</dbReference>
<name>A0A370G9N0_9BACI</name>
<evidence type="ECO:0000256" key="3">
    <source>
        <dbReference type="ARBA" id="ARBA00022741"/>
    </source>
</evidence>
<protein>
    <submittedName>
        <fullName evidence="6">ABC-2 type transport system ATP-binding protein</fullName>
    </submittedName>
</protein>
<dbReference type="InterPro" id="IPR050763">
    <property type="entry name" value="ABC_transporter_ATP-binding"/>
</dbReference>
<evidence type="ECO:0000259" key="5">
    <source>
        <dbReference type="PROSITE" id="PS50893"/>
    </source>
</evidence>
<dbReference type="SMART" id="SM00382">
    <property type="entry name" value="AAA"/>
    <property type="match status" value="1"/>
</dbReference>
<dbReference type="InterPro" id="IPR027417">
    <property type="entry name" value="P-loop_NTPase"/>
</dbReference>
<dbReference type="CDD" id="cd03230">
    <property type="entry name" value="ABC_DR_subfamily_A"/>
    <property type="match status" value="1"/>
</dbReference>
<dbReference type="PROSITE" id="PS50893">
    <property type="entry name" value="ABC_TRANSPORTER_2"/>
    <property type="match status" value="1"/>
</dbReference>
<sequence length="329" mass="37174">MEKLIDIKGVKKWYKKKKSNELIEAVKGISFQVDRGEVVGLLGPNGAGKTTLIKMMCGLLIPNEGSVTINGFDIKSQRLKALRHISVVLEGNRNLYWRLTVRENLEYFSGNRGMSKKAVSQKVDELLERFNLTNKSHEQVNTLSRGMQQKLSIAVALLADTDIIFLDEPTLGLDIETSYEIRKLLTEIAKKENKTILLSSHDMPVVQEICERVVIINGGEVVTDEKVQNLLELFDTKAYSFTLTKALNKQQLAVLNHNFLANMSQEENGETKLEVTISHSEEFYQVIDLLKEFHASIEKIDRASIDFEKVFMKIVKGEPENEVTLSATS</sequence>
<dbReference type="PANTHER" id="PTHR42711:SF5">
    <property type="entry name" value="ABC TRANSPORTER ATP-BINDING PROTEIN NATA"/>
    <property type="match status" value="1"/>
</dbReference>
<dbReference type="EMBL" id="QQAY01000014">
    <property type="protein sequence ID" value="RDI39886.1"/>
    <property type="molecule type" value="Genomic_DNA"/>
</dbReference>
<proteinExistence type="inferred from homology"/>
<dbReference type="SUPFAM" id="SSF52540">
    <property type="entry name" value="P-loop containing nucleoside triphosphate hydrolases"/>
    <property type="match status" value="1"/>
</dbReference>
<gene>
    <name evidence="6" type="ORF">DFR59_11444</name>
</gene>
<evidence type="ECO:0000313" key="7">
    <source>
        <dbReference type="Proteomes" id="UP000255326"/>
    </source>
</evidence>
<dbReference type="OrthoDB" id="9804819at2"/>
<dbReference type="GO" id="GO:0016887">
    <property type="term" value="F:ATP hydrolysis activity"/>
    <property type="evidence" value="ECO:0007669"/>
    <property type="project" value="InterPro"/>
</dbReference>
<reference evidence="6 7" key="1">
    <citation type="submission" date="2018-07" db="EMBL/GenBank/DDBJ databases">
        <title>Genomic Encyclopedia of Type Strains, Phase IV (KMG-IV): sequencing the most valuable type-strain genomes for metagenomic binning, comparative biology and taxonomic classification.</title>
        <authorList>
            <person name="Goeker M."/>
        </authorList>
    </citation>
    <scope>NUCLEOTIDE SEQUENCE [LARGE SCALE GENOMIC DNA]</scope>
    <source>
        <strain evidence="6 7">DSM 25281</strain>
    </source>
</reference>
<evidence type="ECO:0000256" key="2">
    <source>
        <dbReference type="ARBA" id="ARBA00022448"/>
    </source>
</evidence>
<keyword evidence="2" id="KW-0813">Transport</keyword>
<keyword evidence="3" id="KW-0547">Nucleotide-binding</keyword>
<dbReference type="InterPro" id="IPR003439">
    <property type="entry name" value="ABC_transporter-like_ATP-bd"/>
</dbReference>
<comment type="similarity">
    <text evidence="1">Belongs to the ABC transporter superfamily.</text>
</comment>